<keyword evidence="4" id="KW-0238">DNA-binding</keyword>
<comment type="similarity">
    <text evidence="1">Belongs to the sigma-70 factor family. ECF subfamily.</text>
</comment>
<dbReference type="SUPFAM" id="SSF88946">
    <property type="entry name" value="Sigma2 domain of RNA polymerase sigma factors"/>
    <property type="match status" value="1"/>
</dbReference>
<dbReference type="InterPro" id="IPR013249">
    <property type="entry name" value="RNA_pol_sigma70_r4_t2"/>
</dbReference>
<keyword evidence="3" id="KW-0731">Sigma factor</keyword>
<dbReference type="Pfam" id="PF04542">
    <property type="entry name" value="Sigma70_r2"/>
    <property type="match status" value="1"/>
</dbReference>
<evidence type="ECO:0000313" key="9">
    <source>
        <dbReference type="Proteomes" id="UP001250214"/>
    </source>
</evidence>
<evidence type="ECO:0000256" key="5">
    <source>
        <dbReference type="ARBA" id="ARBA00023163"/>
    </source>
</evidence>
<name>A0ABU2HA36_9ACTN</name>
<keyword evidence="5" id="KW-0804">Transcription</keyword>
<dbReference type="Gene3D" id="1.10.1740.10">
    <property type="match status" value="1"/>
</dbReference>
<dbReference type="InterPro" id="IPR007627">
    <property type="entry name" value="RNA_pol_sigma70_r2"/>
</dbReference>
<feature type="domain" description="RNA polymerase sigma factor 70 region 4 type 2" evidence="7">
    <location>
        <begin position="143"/>
        <end position="180"/>
    </location>
</feature>
<comment type="caution">
    <text evidence="8">The sequence shown here is derived from an EMBL/GenBank/DDBJ whole genome shotgun (WGS) entry which is preliminary data.</text>
</comment>
<dbReference type="Gene3D" id="1.10.10.10">
    <property type="entry name" value="Winged helix-like DNA-binding domain superfamily/Winged helix DNA-binding domain"/>
    <property type="match status" value="1"/>
</dbReference>
<protein>
    <submittedName>
        <fullName evidence="8">RNA polymerase sigma factor</fullName>
    </submittedName>
</protein>
<sequence length="197" mass="22017">MNSGTTCVESLASRARMGDEAALDALVRRLHPEVLRRCARFLPCRQDAAEACRQALSRVSRDIHTRADDSSFTPWLYTVVSESARQTYRALREHARQRAQSITGNEVIVPPQDPRTTSVLSGSRIGLLEALDELERERPDLVRPLVLRDLCQVDYEQVARALGLSLGTVKSRIHEGRKHLRRSLSAGERKVATHGVA</sequence>
<dbReference type="InterPro" id="IPR036388">
    <property type="entry name" value="WH-like_DNA-bd_sf"/>
</dbReference>
<dbReference type="Proteomes" id="UP001250214">
    <property type="component" value="Unassembled WGS sequence"/>
</dbReference>
<gene>
    <name evidence="8" type="ORF">RIF23_17780</name>
</gene>
<evidence type="ECO:0000259" key="6">
    <source>
        <dbReference type="Pfam" id="PF04542"/>
    </source>
</evidence>
<evidence type="ECO:0000256" key="3">
    <source>
        <dbReference type="ARBA" id="ARBA00023082"/>
    </source>
</evidence>
<dbReference type="PANTHER" id="PTHR43133:SF8">
    <property type="entry name" value="RNA POLYMERASE SIGMA FACTOR HI_1459-RELATED"/>
    <property type="match status" value="1"/>
</dbReference>
<dbReference type="NCBIfam" id="TIGR02937">
    <property type="entry name" value="sigma70-ECF"/>
    <property type="match status" value="1"/>
</dbReference>
<proteinExistence type="inferred from homology"/>
<evidence type="ECO:0000313" key="8">
    <source>
        <dbReference type="EMBL" id="MDS1272143.1"/>
    </source>
</evidence>
<keyword evidence="9" id="KW-1185">Reference proteome</keyword>
<evidence type="ECO:0000259" key="7">
    <source>
        <dbReference type="Pfam" id="PF08281"/>
    </source>
</evidence>
<dbReference type="EMBL" id="JAVLVT010000010">
    <property type="protein sequence ID" value="MDS1272143.1"/>
    <property type="molecule type" value="Genomic_DNA"/>
</dbReference>
<keyword evidence="2" id="KW-0805">Transcription regulation</keyword>
<dbReference type="SUPFAM" id="SSF88659">
    <property type="entry name" value="Sigma3 and sigma4 domains of RNA polymerase sigma factors"/>
    <property type="match status" value="1"/>
</dbReference>
<organism evidence="8 9">
    <name type="scientific">Lipingzhangella rawalii</name>
    <dbReference type="NCBI Taxonomy" id="2055835"/>
    <lineage>
        <taxon>Bacteria</taxon>
        <taxon>Bacillati</taxon>
        <taxon>Actinomycetota</taxon>
        <taxon>Actinomycetes</taxon>
        <taxon>Streptosporangiales</taxon>
        <taxon>Nocardiopsidaceae</taxon>
        <taxon>Lipingzhangella</taxon>
    </lineage>
</organism>
<dbReference type="RefSeq" id="WP_310913712.1">
    <property type="nucleotide sequence ID" value="NZ_JAVLVT010000010.1"/>
</dbReference>
<dbReference type="Pfam" id="PF08281">
    <property type="entry name" value="Sigma70_r4_2"/>
    <property type="match status" value="1"/>
</dbReference>
<dbReference type="InterPro" id="IPR013324">
    <property type="entry name" value="RNA_pol_sigma_r3/r4-like"/>
</dbReference>
<accession>A0ABU2HA36</accession>
<dbReference type="PANTHER" id="PTHR43133">
    <property type="entry name" value="RNA POLYMERASE ECF-TYPE SIGMA FACTO"/>
    <property type="match status" value="1"/>
</dbReference>
<evidence type="ECO:0000256" key="1">
    <source>
        <dbReference type="ARBA" id="ARBA00010641"/>
    </source>
</evidence>
<evidence type="ECO:0000256" key="2">
    <source>
        <dbReference type="ARBA" id="ARBA00023015"/>
    </source>
</evidence>
<dbReference type="InterPro" id="IPR014284">
    <property type="entry name" value="RNA_pol_sigma-70_dom"/>
</dbReference>
<evidence type="ECO:0000256" key="4">
    <source>
        <dbReference type="ARBA" id="ARBA00023125"/>
    </source>
</evidence>
<reference evidence="9" key="1">
    <citation type="submission" date="2023-07" db="EMBL/GenBank/DDBJ databases">
        <title>Novel species in the genus Lipingzhangella isolated from Sambhar Salt Lake.</title>
        <authorList>
            <person name="Jiya N."/>
            <person name="Kajale S."/>
            <person name="Sharma A."/>
        </authorList>
    </citation>
    <scope>NUCLEOTIDE SEQUENCE [LARGE SCALE GENOMIC DNA]</scope>
    <source>
        <strain evidence="9">LS1_29</strain>
    </source>
</reference>
<dbReference type="InterPro" id="IPR039425">
    <property type="entry name" value="RNA_pol_sigma-70-like"/>
</dbReference>
<feature type="domain" description="RNA polymerase sigma-70 region 2" evidence="6">
    <location>
        <begin position="26"/>
        <end position="91"/>
    </location>
</feature>
<dbReference type="InterPro" id="IPR013325">
    <property type="entry name" value="RNA_pol_sigma_r2"/>
</dbReference>